<evidence type="ECO:0000313" key="6">
    <source>
        <dbReference type="EMBL" id="RQW64972.1"/>
    </source>
</evidence>
<keyword evidence="4" id="KW-0804">Transcription</keyword>
<dbReference type="RefSeq" id="WP_124935621.1">
    <property type="nucleotide sequence ID" value="NZ_RJVQ01000001.1"/>
</dbReference>
<dbReference type="SUPFAM" id="SSF53850">
    <property type="entry name" value="Periplasmic binding protein-like II"/>
    <property type="match status" value="1"/>
</dbReference>
<dbReference type="InterPro" id="IPR036388">
    <property type="entry name" value="WH-like_DNA-bd_sf"/>
</dbReference>
<dbReference type="InterPro" id="IPR005119">
    <property type="entry name" value="LysR_subst-bd"/>
</dbReference>
<evidence type="ECO:0000256" key="3">
    <source>
        <dbReference type="ARBA" id="ARBA00023125"/>
    </source>
</evidence>
<evidence type="ECO:0000313" key="7">
    <source>
        <dbReference type="Proteomes" id="UP000281112"/>
    </source>
</evidence>
<dbReference type="OrthoDB" id="6395715at2"/>
<dbReference type="PROSITE" id="PS50931">
    <property type="entry name" value="HTH_LYSR"/>
    <property type="match status" value="1"/>
</dbReference>
<dbReference type="AlphaFoldDB" id="A0A3N9U5J4"/>
<reference evidence="6 7" key="1">
    <citation type="submission" date="2018-11" db="EMBL/GenBank/DDBJ databases">
        <title>Vibrio LJC006 sp. nov., isolated from seawater during the bloom of the enteromorpha.</title>
        <authorList>
            <person name="Liang J."/>
        </authorList>
    </citation>
    <scope>NUCLEOTIDE SEQUENCE [LARGE SCALE GENOMIC DNA]</scope>
    <source>
        <strain evidence="6 7">LJC006</strain>
    </source>
</reference>
<sequence length="300" mass="34332">MDMDINQLRLLVVLNRERNLSKTAEKLFMSQSAASHILSKLRTRFDNPLFIKTRTGMEPTPLVAHLLPDIQKGLDFIDIAFDKMKPFNPEVDAKTFYIGAIDYFEFYALPKLSKKFEHTAPNVRISVDILPENMQMERIEQGHIDLILGVDDLQVIPRYYHRYHWLTDPYVGIVAKDSSLQSHLTLHDFVSTPQVHLPLLNSGADLIDRWLESMHQARQISMIVQSFAVGGMVVAQTSNLMCVPLRIATELVQMLPIKIVTLPEGSPELSLSMFTHQLYDSQDSIQWLIQEISQCAQRTD</sequence>
<dbReference type="Pfam" id="PF00126">
    <property type="entry name" value="HTH_1"/>
    <property type="match status" value="1"/>
</dbReference>
<dbReference type="PANTHER" id="PTHR30118:SF15">
    <property type="entry name" value="TRANSCRIPTIONAL REGULATORY PROTEIN"/>
    <property type="match status" value="1"/>
</dbReference>
<organism evidence="6 7">
    <name type="scientific">Vibrio viridaestus</name>
    <dbReference type="NCBI Taxonomy" id="2487322"/>
    <lineage>
        <taxon>Bacteria</taxon>
        <taxon>Pseudomonadati</taxon>
        <taxon>Pseudomonadota</taxon>
        <taxon>Gammaproteobacteria</taxon>
        <taxon>Vibrionales</taxon>
        <taxon>Vibrionaceae</taxon>
        <taxon>Vibrio</taxon>
    </lineage>
</organism>
<keyword evidence="7" id="KW-1185">Reference proteome</keyword>
<evidence type="ECO:0000256" key="1">
    <source>
        <dbReference type="ARBA" id="ARBA00009437"/>
    </source>
</evidence>
<name>A0A3N9U5J4_9VIBR</name>
<dbReference type="SUPFAM" id="SSF46785">
    <property type="entry name" value="Winged helix' DNA-binding domain"/>
    <property type="match status" value="1"/>
</dbReference>
<dbReference type="InterPro" id="IPR037402">
    <property type="entry name" value="YidZ_PBP2"/>
</dbReference>
<dbReference type="GO" id="GO:0003677">
    <property type="term" value="F:DNA binding"/>
    <property type="evidence" value="ECO:0007669"/>
    <property type="project" value="UniProtKB-KW"/>
</dbReference>
<dbReference type="EMBL" id="RJVQ01000001">
    <property type="protein sequence ID" value="RQW64972.1"/>
    <property type="molecule type" value="Genomic_DNA"/>
</dbReference>
<comment type="similarity">
    <text evidence="1">Belongs to the LysR transcriptional regulatory family.</text>
</comment>
<comment type="caution">
    <text evidence="6">The sequence shown here is derived from an EMBL/GenBank/DDBJ whole genome shotgun (WGS) entry which is preliminary data.</text>
</comment>
<keyword evidence="3" id="KW-0238">DNA-binding</keyword>
<proteinExistence type="inferred from homology"/>
<dbReference type="GO" id="GO:0003700">
    <property type="term" value="F:DNA-binding transcription factor activity"/>
    <property type="evidence" value="ECO:0007669"/>
    <property type="project" value="InterPro"/>
</dbReference>
<dbReference type="InterPro" id="IPR050389">
    <property type="entry name" value="LysR-type_TF"/>
</dbReference>
<protein>
    <submittedName>
        <fullName evidence="6">LysR family transcriptional regulator</fullName>
    </submittedName>
</protein>
<evidence type="ECO:0000256" key="4">
    <source>
        <dbReference type="ARBA" id="ARBA00023163"/>
    </source>
</evidence>
<dbReference type="Gene3D" id="1.10.10.10">
    <property type="entry name" value="Winged helix-like DNA-binding domain superfamily/Winged helix DNA-binding domain"/>
    <property type="match status" value="1"/>
</dbReference>
<evidence type="ECO:0000256" key="2">
    <source>
        <dbReference type="ARBA" id="ARBA00023015"/>
    </source>
</evidence>
<dbReference type="Pfam" id="PF03466">
    <property type="entry name" value="LysR_substrate"/>
    <property type="match status" value="1"/>
</dbReference>
<keyword evidence="2" id="KW-0805">Transcription regulation</keyword>
<dbReference type="PANTHER" id="PTHR30118">
    <property type="entry name" value="HTH-TYPE TRANSCRIPTIONAL REGULATOR LEUO-RELATED"/>
    <property type="match status" value="1"/>
</dbReference>
<dbReference type="InterPro" id="IPR036390">
    <property type="entry name" value="WH_DNA-bd_sf"/>
</dbReference>
<dbReference type="CDD" id="cd08417">
    <property type="entry name" value="PBP2_Nitroaromatics_like"/>
    <property type="match status" value="1"/>
</dbReference>
<gene>
    <name evidence="6" type="ORF">EES38_02745</name>
</gene>
<accession>A0A3N9U5J4</accession>
<dbReference type="Proteomes" id="UP000281112">
    <property type="component" value="Unassembled WGS sequence"/>
</dbReference>
<dbReference type="InterPro" id="IPR000847">
    <property type="entry name" value="LysR_HTH_N"/>
</dbReference>
<evidence type="ECO:0000259" key="5">
    <source>
        <dbReference type="PROSITE" id="PS50931"/>
    </source>
</evidence>
<dbReference type="Gene3D" id="3.40.190.10">
    <property type="entry name" value="Periplasmic binding protein-like II"/>
    <property type="match status" value="2"/>
</dbReference>
<feature type="domain" description="HTH lysR-type" evidence="5">
    <location>
        <begin position="3"/>
        <end position="60"/>
    </location>
</feature>